<dbReference type="InterPro" id="IPR000719">
    <property type="entry name" value="Prot_kinase_dom"/>
</dbReference>
<evidence type="ECO:0000256" key="9">
    <source>
        <dbReference type="ARBA" id="ARBA00022777"/>
    </source>
</evidence>
<evidence type="ECO:0000313" key="16">
    <source>
        <dbReference type="EMBL" id="VUZ50369.1"/>
    </source>
</evidence>
<evidence type="ECO:0000313" key="17">
    <source>
        <dbReference type="Proteomes" id="UP000321570"/>
    </source>
</evidence>
<feature type="compositionally biased region" description="Polar residues" evidence="13">
    <location>
        <begin position="599"/>
        <end position="619"/>
    </location>
</feature>
<feature type="compositionally biased region" description="Polar residues" evidence="13">
    <location>
        <begin position="1645"/>
        <end position="1662"/>
    </location>
</feature>
<dbReference type="Pfam" id="PF00069">
    <property type="entry name" value="Pkinase"/>
    <property type="match status" value="1"/>
</dbReference>
<feature type="region of interest" description="Disordered" evidence="13">
    <location>
        <begin position="413"/>
        <end position="436"/>
    </location>
</feature>
<dbReference type="GO" id="GO:0005737">
    <property type="term" value="C:cytoplasm"/>
    <property type="evidence" value="ECO:0007669"/>
    <property type="project" value="UniProtKB-SubCell"/>
</dbReference>
<dbReference type="FunFam" id="1.10.510.10:FF:000012">
    <property type="entry name" value="microtubule-associated serine/threonine-protein kinase 2 isoform X1"/>
    <property type="match status" value="1"/>
</dbReference>
<protein>
    <recommendedName>
        <fullName evidence="3">non-specific serine/threonine protein kinase</fullName>
        <ecNumber evidence="3">2.7.11.1</ecNumber>
    </recommendedName>
</protein>
<dbReference type="InterPro" id="IPR008271">
    <property type="entry name" value="Ser/Thr_kinase_AS"/>
</dbReference>
<dbReference type="PROSITE" id="PS00108">
    <property type="entry name" value="PROTEIN_KINASE_ST"/>
    <property type="match status" value="1"/>
</dbReference>
<comment type="cofactor">
    <cofactor evidence="1">
        <name>Mg(2+)</name>
        <dbReference type="ChEBI" id="CHEBI:18420"/>
    </cofactor>
</comment>
<organism evidence="16 17">
    <name type="scientific">Hymenolepis diminuta</name>
    <name type="common">Rat tapeworm</name>
    <dbReference type="NCBI Taxonomy" id="6216"/>
    <lineage>
        <taxon>Eukaryota</taxon>
        <taxon>Metazoa</taxon>
        <taxon>Spiralia</taxon>
        <taxon>Lophotrochozoa</taxon>
        <taxon>Platyhelminthes</taxon>
        <taxon>Cestoda</taxon>
        <taxon>Eucestoda</taxon>
        <taxon>Cyclophyllidea</taxon>
        <taxon>Hymenolepididae</taxon>
        <taxon>Hymenolepis</taxon>
    </lineage>
</organism>
<evidence type="ECO:0000256" key="8">
    <source>
        <dbReference type="ARBA" id="ARBA00022741"/>
    </source>
</evidence>
<dbReference type="SUPFAM" id="SSF50156">
    <property type="entry name" value="PDZ domain-like"/>
    <property type="match status" value="1"/>
</dbReference>
<feature type="compositionally biased region" description="Low complexity" evidence="13">
    <location>
        <begin position="2135"/>
        <end position="2144"/>
    </location>
</feature>
<evidence type="ECO:0000256" key="12">
    <source>
        <dbReference type="ARBA" id="ARBA00048679"/>
    </source>
</evidence>
<proteinExistence type="predicted"/>
<evidence type="ECO:0000256" key="1">
    <source>
        <dbReference type="ARBA" id="ARBA00001946"/>
    </source>
</evidence>
<feature type="region of interest" description="Disordered" evidence="13">
    <location>
        <begin position="670"/>
        <end position="708"/>
    </location>
</feature>
<keyword evidence="6" id="KW-0597">Phosphoprotein</keyword>
<evidence type="ECO:0000256" key="11">
    <source>
        <dbReference type="ARBA" id="ARBA00047899"/>
    </source>
</evidence>
<evidence type="ECO:0000256" key="10">
    <source>
        <dbReference type="ARBA" id="ARBA00022840"/>
    </source>
</evidence>
<dbReference type="InterPro" id="IPR015022">
    <property type="entry name" value="MAST_pre-PK_dom"/>
</dbReference>
<feature type="compositionally biased region" description="Polar residues" evidence="13">
    <location>
        <begin position="670"/>
        <end position="686"/>
    </location>
</feature>
<dbReference type="InterPro" id="IPR050236">
    <property type="entry name" value="Ser_Thr_kinase_AGC"/>
</dbReference>
<dbReference type="GO" id="GO:0000287">
    <property type="term" value="F:magnesium ion binding"/>
    <property type="evidence" value="ECO:0007669"/>
    <property type="project" value="InterPro"/>
</dbReference>
<gene>
    <name evidence="16" type="ORF">WMSIL1_LOCUS9258</name>
</gene>
<evidence type="ECO:0000259" key="14">
    <source>
        <dbReference type="PROSITE" id="PS50011"/>
    </source>
</evidence>
<comment type="catalytic activity">
    <reaction evidence="12">
        <text>L-seryl-[protein] + ATP = O-phospho-L-seryl-[protein] + ADP + H(+)</text>
        <dbReference type="Rhea" id="RHEA:17989"/>
        <dbReference type="Rhea" id="RHEA-COMP:9863"/>
        <dbReference type="Rhea" id="RHEA-COMP:11604"/>
        <dbReference type="ChEBI" id="CHEBI:15378"/>
        <dbReference type="ChEBI" id="CHEBI:29999"/>
        <dbReference type="ChEBI" id="CHEBI:30616"/>
        <dbReference type="ChEBI" id="CHEBI:83421"/>
        <dbReference type="ChEBI" id="CHEBI:456216"/>
        <dbReference type="EC" id="2.7.11.1"/>
    </reaction>
</comment>
<dbReference type="InterPro" id="IPR023142">
    <property type="entry name" value="MAST_pre-PK_dom_sf"/>
</dbReference>
<dbReference type="Gene3D" id="1.10.510.10">
    <property type="entry name" value="Transferase(Phosphotransferase) domain 1"/>
    <property type="match status" value="1"/>
</dbReference>
<dbReference type="Gene3D" id="3.30.200.20">
    <property type="entry name" value="Phosphorylase Kinase, domain 1"/>
    <property type="match status" value="1"/>
</dbReference>
<feature type="region of interest" description="Disordered" evidence="13">
    <location>
        <begin position="1521"/>
        <end position="1737"/>
    </location>
</feature>
<name>A0A564YTP4_HYMDI</name>
<keyword evidence="5" id="KW-0723">Serine/threonine-protein kinase</keyword>
<dbReference type="Gene3D" id="1.20.1480.20">
    <property type="entry name" value="MAST3 pre-PK domain-like"/>
    <property type="match status" value="1"/>
</dbReference>
<keyword evidence="4" id="KW-0963">Cytoplasm</keyword>
<feature type="compositionally biased region" description="Basic and acidic residues" evidence="13">
    <location>
        <begin position="148"/>
        <end position="164"/>
    </location>
</feature>
<feature type="domain" description="PDZ" evidence="15">
    <location>
        <begin position="1738"/>
        <end position="1826"/>
    </location>
</feature>
<dbReference type="InterPro" id="IPR041489">
    <property type="entry name" value="PDZ_6"/>
</dbReference>
<feature type="compositionally biased region" description="Polar residues" evidence="13">
    <location>
        <begin position="1560"/>
        <end position="1571"/>
    </location>
</feature>
<feature type="compositionally biased region" description="Low complexity" evidence="13">
    <location>
        <begin position="1714"/>
        <end position="1724"/>
    </location>
</feature>
<feature type="region of interest" description="Disordered" evidence="13">
    <location>
        <begin position="1441"/>
        <end position="1460"/>
    </location>
</feature>
<comment type="catalytic activity">
    <reaction evidence="11">
        <text>L-threonyl-[protein] + ATP = O-phospho-L-threonyl-[protein] + ADP + H(+)</text>
        <dbReference type="Rhea" id="RHEA:46608"/>
        <dbReference type="Rhea" id="RHEA-COMP:11060"/>
        <dbReference type="Rhea" id="RHEA-COMP:11605"/>
        <dbReference type="ChEBI" id="CHEBI:15378"/>
        <dbReference type="ChEBI" id="CHEBI:30013"/>
        <dbReference type="ChEBI" id="CHEBI:30616"/>
        <dbReference type="ChEBI" id="CHEBI:61977"/>
        <dbReference type="ChEBI" id="CHEBI:456216"/>
        <dbReference type="EC" id="2.7.11.1"/>
    </reaction>
</comment>
<dbReference type="Pfam" id="PF17820">
    <property type="entry name" value="PDZ_6"/>
    <property type="match status" value="1"/>
</dbReference>
<keyword evidence="7" id="KW-0808">Transferase</keyword>
<evidence type="ECO:0000256" key="6">
    <source>
        <dbReference type="ARBA" id="ARBA00022553"/>
    </source>
</evidence>
<evidence type="ECO:0000256" key="2">
    <source>
        <dbReference type="ARBA" id="ARBA00004496"/>
    </source>
</evidence>
<feature type="region of interest" description="Disordered" evidence="13">
    <location>
        <begin position="142"/>
        <end position="194"/>
    </location>
</feature>
<evidence type="ECO:0000259" key="15">
    <source>
        <dbReference type="PROSITE" id="PS50106"/>
    </source>
</evidence>
<evidence type="ECO:0000256" key="13">
    <source>
        <dbReference type="SAM" id="MobiDB-lite"/>
    </source>
</evidence>
<feature type="compositionally biased region" description="Low complexity" evidence="13">
    <location>
        <begin position="2083"/>
        <end position="2112"/>
    </location>
</feature>
<dbReference type="CDD" id="cd05609">
    <property type="entry name" value="STKc_MAST"/>
    <property type="match status" value="1"/>
</dbReference>
<dbReference type="EMBL" id="CABIJS010000356">
    <property type="protein sequence ID" value="VUZ50369.1"/>
    <property type="molecule type" value="Genomic_DNA"/>
</dbReference>
<dbReference type="InterPro" id="IPR037711">
    <property type="entry name" value="MAST"/>
</dbReference>
<dbReference type="InterPro" id="IPR036034">
    <property type="entry name" value="PDZ_sf"/>
</dbReference>
<keyword evidence="17" id="KW-1185">Reference proteome</keyword>
<dbReference type="EC" id="2.7.11.1" evidence="3"/>
<evidence type="ECO:0000256" key="5">
    <source>
        <dbReference type="ARBA" id="ARBA00022527"/>
    </source>
</evidence>
<accession>A0A564YTP4</accession>
<keyword evidence="9" id="KW-0418">Kinase</keyword>
<comment type="subcellular location">
    <subcellularLocation>
        <location evidence="2">Cytoplasm</location>
    </subcellularLocation>
</comment>
<dbReference type="Gene3D" id="2.30.42.10">
    <property type="match status" value="1"/>
</dbReference>
<feature type="compositionally biased region" description="Polar residues" evidence="13">
    <location>
        <begin position="183"/>
        <end position="194"/>
    </location>
</feature>
<dbReference type="GO" id="GO:0004674">
    <property type="term" value="F:protein serine/threonine kinase activity"/>
    <property type="evidence" value="ECO:0007669"/>
    <property type="project" value="UniProtKB-KW"/>
</dbReference>
<dbReference type="PROSITE" id="PS50106">
    <property type="entry name" value="PDZ"/>
    <property type="match status" value="1"/>
</dbReference>
<dbReference type="InterPro" id="IPR011009">
    <property type="entry name" value="Kinase-like_dom_sf"/>
</dbReference>
<evidence type="ECO:0000256" key="3">
    <source>
        <dbReference type="ARBA" id="ARBA00012513"/>
    </source>
</evidence>
<feature type="compositionally biased region" description="Polar residues" evidence="13">
    <location>
        <begin position="2150"/>
        <end position="2160"/>
    </location>
</feature>
<dbReference type="FunFam" id="1.20.1480.20:FF:000001">
    <property type="entry name" value="microtubule-associated serine/threonine-protein kinase 4 isoform X1"/>
    <property type="match status" value="1"/>
</dbReference>
<dbReference type="PANTHER" id="PTHR24356">
    <property type="entry name" value="SERINE/THREONINE-PROTEIN KINASE"/>
    <property type="match status" value="1"/>
</dbReference>
<evidence type="ECO:0000256" key="7">
    <source>
        <dbReference type="ARBA" id="ARBA00022679"/>
    </source>
</evidence>
<dbReference type="Proteomes" id="UP000321570">
    <property type="component" value="Unassembled WGS sequence"/>
</dbReference>
<feature type="region of interest" description="Disordered" evidence="13">
    <location>
        <begin position="464"/>
        <end position="491"/>
    </location>
</feature>
<feature type="region of interest" description="Disordered" evidence="13">
    <location>
        <begin position="2067"/>
        <end position="2160"/>
    </location>
</feature>
<dbReference type="PROSITE" id="PS50011">
    <property type="entry name" value="PROTEIN_KINASE_DOM"/>
    <property type="match status" value="1"/>
</dbReference>
<feature type="region of interest" description="Disordered" evidence="13">
    <location>
        <begin position="1"/>
        <end position="44"/>
    </location>
</feature>
<reference evidence="16 17" key="1">
    <citation type="submission" date="2019-07" db="EMBL/GenBank/DDBJ databases">
        <authorList>
            <person name="Jastrzebski P J."/>
            <person name="Paukszto L."/>
            <person name="Jastrzebski P J."/>
        </authorList>
    </citation>
    <scope>NUCLEOTIDE SEQUENCE [LARGE SCALE GENOMIC DNA]</scope>
    <source>
        <strain evidence="16 17">WMS-il1</strain>
    </source>
</reference>
<feature type="compositionally biased region" description="Basic and acidic residues" evidence="13">
    <location>
        <begin position="1619"/>
        <end position="1639"/>
    </location>
</feature>
<feature type="compositionally biased region" description="Basic and acidic residues" evidence="13">
    <location>
        <begin position="620"/>
        <end position="629"/>
    </location>
</feature>
<dbReference type="SUPFAM" id="SSF56112">
    <property type="entry name" value="Protein kinase-like (PK-like)"/>
    <property type="match status" value="1"/>
</dbReference>
<dbReference type="InterPro" id="IPR001478">
    <property type="entry name" value="PDZ"/>
</dbReference>
<dbReference type="GO" id="GO:0005524">
    <property type="term" value="F:ATP binding"/>
    <property type="evidence" value="ECO:0007669"/>
    <property type="project" value="UniProtKB-KW"/>
</dbReference>
<keyword evidence="10" id="KW-0067">ATP-binding</keyword>
<dbReference type="PANTHER" id="PTHR24356:SF414">
    <property type="entry name" value="NON-SPECIFIC SERINE_THREONINE PROTEIN KINASE"/>
    <property type="match status" value="1"/>
</dbReference>
<feature type="compositionally biased region" description="Low complexity" evidence="13">
    <location>
        <begin position="11"/>
        <end position="23"/>
    </location>
</feature>
<dbReference type="SMART" id="SM00220">
    <property type="entry name" value="S_TKc"/>
    <property type="match status" value="1"/>
</dbReference>
<sequence>MSDIPNDPKCSSKNISNDTSSSRFSDRSRSAKCSPGLRRRRNAANHCSPKGRLRLIQFLQEINLDKALHSLSDECTLEDLLSAPIGTIESTFSESLNGEEFARLWANLQSCRNERQLSQSRDCRFTGFSSFNRSLSSSLCGSPFVRGGTDDSEQKTEDEKEDSSSHPCHSPSSINIEGGAPDSQESSSTAALQRTSSFGVADSCRLSRFRPASLSVNVPSPTHFLSSLEAVEASSQLPGGSSPAPALASGASGSLFSISPQFCFHDKHGRQRSGERPAPINRTGAVCSAWDDAASSISHRSSLLMPPSFQAQISNPPSIASPAIGCCSSIPGHPTGSNLVRMRRAYMGQSAPNLFSSCRDSGLSEDGGYTDVSFNRTLPAACLGLSPINSKSSSMQRLKIICGGTSGRCRSRYLSGGGDDSSSISGPPPTNSTAHIPMEVSPVRPAIPTASSCISRVLTAGVSGLSSGGPASPSPRLTTRLPPPETSSLSPAMGELRMNSGVAIADELSIVAQASPSAFTTPQSTVTAVTTIKADRSSLPNRNNGAQCTVCYQCGIPLTTTEIASSIALPLRNPPHNLPAHLRLESLQTSENRRWSLASLPSSGYGTNTAGSSNVSSHYSSKENIEGTGHRLPPGSGTSTCHHGGISSNATGGFFGASPVHMTGAESVGVSPTVTQTGRDSPTPRITQLYLPAPSKPPPPMSSNSPRPLVSNRLIEQVSEDLSVSVTSTPIKKTNPLPVPLNLAVSTSLPMLCVKCQAAVVKAKGKTPPQQHQQILLPPELPTSMSSEVASPTALASASNRANTARAMTGASPSSTHCSSPAYRQRAKSLSPVRSPTNNENEVLILNHLYRQRFPKAAAQMQDNLHRLCSEMEQEDTFSWTAVARFMHKQVLELARDCLDKALAGLITCRYFFELTEKLEKLVSDTRDKSPESLSCVNSMCNRLLLIISRPARLLECLEFDPFEFYQMLEVAENQVRAQNDSLKIFCPDVPRYIISKLGLSKPTDAEPEGLSLNARSLTSSGEQFDRILSNPSTPLSMEVSAPSTPLHSMVVPSMVELRSPNITPPLPPSSSVSEKSSYSRRPCEADFDIIKLISNGAYGAVFLVRDRLTLQRYAMKKMPKQHLRLRNQVEQVFAERDILSFADNPFVVSLYCTFETKKSLCMVMEFVEGGDVATLLKNIGGPLPLDLVRMYFAELVLALEYLHSYGIVHRDLKPENLLITHEGHIKLTDFGLSRIGLMNMATNFYEKSLDLEKDCKMFRDKQVFGTPEYIAPEVILRQGYGKPVDWWAAGIILYEFLIGCVPFCGETIEELFTQIVSGPIELPAEDEEGCLSPESTSLILNLLKRDPFQRLGTENGAAEVKQAPFFEGVDFRNLLYQKAAFVPQLEHEEDCSYFDPRTDRYQHEVEDDEDIDFDVAPPSAPPSISSASSLIFSSSRSVSKERLPLEQQPTGQQSSTVHGEEVNITLTAADARQTAEKLHSAISLADTSSGGEEAPDEALFHSFAFCTPRFSIAMERAALESASSRNENEDPTEQSPSSREVGTPTKRSTKPAAIATGEEATSSTPNNEQLTSDKMDSGESRQQSPPTPTTTISIHEDSTLVDAGVGGSNSNAHVTKKRSLEECNECEPRPNVDDENSHQKAKRQSPTLSPPSTDNRPSESITPPLLYTQVSVPSVKRDAKSSKLPIPCRRKAASPGRSPLVPGTIVSQTTAKSSSSSICNISSRRTPENPPPPGSRTITIKRGPHGYGFILRAKDVFYGNSSDYTLHHVVESVDRKGPACAAGLRANDLILRVNGREVVGRLHTDIVQMICSSPPNLRLVVTTFAQSNIKSDGKWRARGRLVSRVSRRLRTPLTVKTAAKAAVSSGEESGMESGSGAGSGGLCRRWLKHSASVRLSVGPSTTISGNNSGMLSPGLAPMVTEKRQRHRNVIATTTSTVTVASPSTVAANRKSVGSQFDEYARHHSNSFSINTISSKRIDASHVSGRLHLQPRRSTETPLFRQLSERNRCSTRCPVTSLDTHTAASSSTTSSCSPISVNTGSGGMSVEGGEGNSRTCSPQLTCKSTFDEAEESGAPVRPTLCVTPPASTMMTSTPTYIPAPSTTQHQPSTSSAIVGSPEGSPSEHVRLRRRRRQSHSSNSAQSLADPYHLQPSSTHGPTDM</sequence>
<dbReference type="SMART" id="SM00228">
    <property type="entry name" value="PDZ"/>
    <property type="match status" value="1"/>
</dbReference>
<keyword evidence="8" id="KW-0547">Nucleotide-binding</keyword>
<dbReference type="GO" id="GO:0035556">
    <property type="term" value="P:intracellular signal transduction"/>
    <property type="evidence" value="ECO:0007669"/>
    <property type="project" value="TreeGrafter"/>
</dbReference>
<feature type="compositionally biased region" description="Polar residues" evidence="13">
    <location>
        <begin position="1448"/>
        <end position="1458"/>
    </location>
</feature>
<dbReference type="SUPFAM" id="SSF140482">
    <property type="entry name" value="MAST3 pre-PK domain-like"/>
    <property type="match status" value="1"/>
</dbReference>
<dbReference type="Pfam" id="PF08926">
    <property type="entry name" value="DUF1908"/>
    <property type="match status" value="2"/>
</dbReference>
<evidence type="ECO:0000256" key="4">
    <source>
        <dbReference type="ARBA" id="ARBA00022490"/>
    </source>
</evidence>
<dbReference type="FunFam" id="3.30.200.20:FF:000012">
    <property type="entry name" value="microtubule-associated serine/threonine-protein kinase 2 isoform X1"/>
    <property type="match status" value="1"/>
</dbReference>
<feature type="region of interest" description="Disordered" evidence="13">
    <location>
        <begin position="598"/>
        <end position="644"/>
    </location>
</feature>
<feature type="domain" description="Protein kinase" evidence="14">
    <location>
        <begin position="1088"/>
        <end position="1367"/>
    </location>
</feature>